<dbReference type="InterPro" id="IPR013098">
    <property type="entry name" value="Ig_I-set"/>
</dbReference>
<dbReference type="InterPro" id="IPR003598">
    <property type="entry name" value="Ig_sub2"/>
</dbReference>
<dbReference type="GO" id="GO:0005737">
    <property type="term" value="C:cytoplasm"/>
    <property type="evidence" value="ECO:0007669"/>
    <property type="project" value="UniProtKB-SubCell"/>
</dbReference>
<dbReference type="AlphaFoldDB" id="A0A2C9KEY2"/>
<keyword evidence="3" id="KW-0393">Immunoglobulin domain</keyword>
<dbReference type="Pfam" id="PF07679">
    <property type="entry name" value="I-set"/>
    <property type="match status" value="2"/>
</dbReference>
<dbReference type="VEuPathDB" id="VectorBase:BGLB018452"/>
<dbReference type="VEuPathDB" id="VectorBase:BGLAX_028775"/>
<sequence>MAKNEYGEAKSEALLNVLDQKEKITDAHVAPCFLTKFYDIEAMEGVPVEFVCVIYGNPEPTVTWLLNGKEVEISSEILTRRQEDSVMMAFRSVQVCHSGEIICKLKNDSGEAMCKARLKVKEDISKRGNRPLFLEQPSDKEVSEGEEVTFECTISGLPDPDVTWYFNGRELYESRRRTMKRKGGQKYILTLREVVPENAGVYTCKAVNRAGDASCAVELSVKELPTEQTYRG</sequence>
<feature type="domain" description="Ig-like" evidence="4">
    <location>
        <begin position="131"/>
        <end position="220"/>
    </location>
</feature>
<feature type="domain" description="Ig-like" evidence="4">
    <location>
        <begin position="31"/>
        <end position="125"/>
    </location>
</feature>
<dbReference type="InterPro" id="IPR036179">
    <property type="entry name" value="Ig-like_dom_sf"/>
</dbReference>
<dbReference type="EnsemblMetazoa" id="BGLB018452-RA">
    <property type="protein sequence ID" value="BGLB018452-PA"/>
    <property type="gene ID" value="BGLB018452"/>
</dbReference>
<evidence type="ECO:0000313" key="5">
    <source>
        <dbReference type="EnsemblMetazoa" id="BGLB018452-PA"/>
    </source>
</evidence>
<dbReference type="STRING" id="6526.A0A2C9KEY2"/>
<comment type="subcellular location">
    <subcellularLocation>
        <location evidence="1">Cytoplasm</location>
    </subcellularLocation>
</comment>
<dbReference type="FunFam" id="2.60.40.10:FF:000425">
    <property type="entry name" value="Myosin light chain kinase"/>
    <property type="match status" value="2"/>
</dbReference>
<organism evidence="5 6">
    <name type="scientific">Biomphalaria glabrata</name>
    <name type="common">Bloodfluke planorb</name>
    <name type="synonym">Freshwater snail</name>
    <dbReference type="NCBI Taxonomy" id="6526"/>
    <lineage>
        <taxon>Eukaryota</taxon>
        <taxon>Metazoa</taxon>
        <taxon>Spiralia</taxon>
        <taxon>Lophotrochozoa</taxon>
        <taxon>Mollusca</taxon>
        <taxon>Gastropoda</taxon>
        <taxon>Heterobranchia</taxon>
        <taxon>Euthyneura</taxon>
        <taxon>Panpulmonata</taxon>
        <taxon>Hygrophila</taxon>
        <taxon>Lymnaeoidea</taxon>
        <taxon>Planorbidae</taxon>
        <taxon>Biomphalaria</taxon>
    </lineage>
</organism>
<dbReference type="SUPFAM" id="SSF48726">
    <property type="entry name" value="Immunoglobulin"/>
    <property type="match status" value="2"/>
</dbReference>
<evidence type="ECO:0000256" key="3">
    <source>
        <dbReference type="ARBA" id="ARBA00023319"/>
    </source>
</evidence>
<dbReference type="PROSITE" id="PS50835">
    <property type="entry name" value="IG_LIKE"/>
    <property type="match status" value="2"/>
</dbReference>
<dbReference type="PANTHER" id="PTHR47633:SF4">
    <property type="entry name" value="MYOPALLADIN ISOFORM X1"/>
    <property type="match status" value="1"/>
</dbReference>
<gene>
    <name evidence="5" type="primary">106069443</name>
</gene>
<name>A0A2C9KEY2_BIOGL</name>
<dbReference type="SMART" id="SM00408">
    <property type="entry name" value="IGc2"/>
    <property type="match status" value="2"/>
</dbReference>
<reference evidence="5" key="1">
    <citation type="submission" date="2020-05" db="UniProtKB">
        <authorList>
            <consortium name="EnsemblMetazoa"/>
        </authorList>
    </citation>
    <scope>IDENTIFICATION</scope>
    <source>
        <strain evidence="5">BB02</strain>
    </source>
</reference>
<evidence type="ECO:0000256" key="2">
    <source>
        <dbReference type="ARBA" id="ARBA00022490"/>
    </source>
</evidence>
<dbReference type="InterPro" id="IPR003599">
    <property type="entry name" value="Ig_sub"/>
</dbReference>
<evidence type="ECO:0000313" key="6">
    <source>
        <dbReference type="Proteomes" id="UP000076420"/>
    </source>
</evidence>
<protein>
    <recommendedName>
        <fullName evidence="4">Ig-like domain-containing protein</fullName>
    </recommendedName>
</protein>
<dbReference type="InterPro" id="IPR013783">
    <property type="entry name" value="Ig-like_fold"/>
</dbReference>
<dbReference type="KEGG" id="bgt:106069443"/>
<dbReference type="Proteomes" id="UP000076420">
    <property type="component" value="Unassembled WGS sequence"/>
</dbReference>
<keyword evidence="2" id="KW-0963">Cytoplasm</keyword>
<evidence type="ECO:0000256" key="1">
    <source>
        <dbReference type="ARBA" id="ARBA00004496"/>
    </source>
</evidence>
<dbReference type="InterPro" id="IPR007110">
    <property type="entry name" value="Ig-like_dom"/>
</dbReference>
<evidence type="ECO:0000259" key="4">
    <source>
        <dbReference type="PROSITE" id="PS50835"/>
    </source>
</evidence>
<dbReference type="SMART" id="SM00409">
    <property type="entry name" value="IG"/>
    <property type="match status" value="2"/>
</dbReference>
<dbReference type="Gene3D" id="2.60.40.10">
    <property type="entry name" value="Immunoglobulins"/>
    <property type="match status" value="2"/>
</dbReference>
<accession>A0A2C9KEY2</accession>
<dbReference type="PANTHER" id="PTHR47633">
    <property type="entry name" value="IMMUNOGLOBULIN"/>
    <property type="match status" value="1"/>
</dbReference>
<proteinExistence type="predicted"/>